<dbReference type="CDD" id="cd10031">
    <property type="entry name" value="UDG-F5_TTUDGB_like"/>
    <property type="match status" value="1"/>
</dbReference>
<protein>
    <recommendedName>
        <fullName evidence="9">Type-5 uracil-DNA glycosylase</fullName>
    </recommendedName>
</protein>
<dbReference type="Pfam" id="PF03167">
    <property type="entry name" value="UDG"/>
    <property type="match status" value="1"/>
</dbReference>
<keyword evidence="7" id="KW-0234">DNA repair</keyword>
<evidence type="ECO:0000313" key="12">
    <source>
        <dbReference type="Proteomes" id="UP000258927"/>
    </source>
</evidence>
<comment type="similarity">
    <text evidence="8">Belongs to the uracil-DNA glycosylase (UDG) superfamily. Type 5 (UDGb) family.</text>
</comment>
<evidence type="ECO:0000256" key="3">
    <source>
        <dbReference type="ARBA" id="ARBA00022763"/>
    </source>
</evidence>
<organism evidence="11 12">
    <name type="scientific">Maritalea myrionectae</name>
    <dbReference type="NCBI Taxonomy" id="454601"/>
    <lineage>
        <taxon>Bacteria</taxon>
        <taxon>Pseudomonadati</taxon>
        <taxon>Pseudomonadota</taxon>
        <taxon>Alphaproteobacteria</taxon>
        <taxon>Hyphomicrobiales</taxon>
        <taxon>Devosiaceae</taxon>
        <taxon>Maritalea</taxon>
    </lineage>
</organism>
<dbReference type="InterPro" id="IPR051536">
    <property type="entry name" value="UDG_Type-4/5"/>
</dbReference>
<dbReference type="Proteomes" id="UP000258927">
    <property type="component" value="Chromosome"/>
</dbReference>
<dbReference type="GO" id="GO:0033958">
    <property type="term" value="F:DNA-deoxyinosine glycosylase activity"/>
    <property type="evidence" value="ECO:0007669"/>
    <property type="project" value="InterPro"/>
</dbReference>
<dbReference type="STRING" id="1122213.GCA_000423365_02626"/>
<accession>A0A2R4MFP0</accession>
<dbReference type="InterPro" id="IPR044147">
    <property type="entry name" value="UdgB-like"/>
</dbReference>
<dbReference type="GO" id="GO:0004844">
    <property type="term" value="F:uracil DNA N-glycosylase activity"/>
    <property type="evidence" value="ECO:0007669"/>
    <property type="project" value="InterPro"/>
</dbReference>
<keyword evidence="2" id="KW-0479">Metal-binding</keyword>
<evidence type="ECO:0000313" key="11">
    <source>
        <dbReference type="EMBL" id="AVX04820.1"/>
    </source>
</evidence>
<dbReference type="RefSeq" id="WP_342773342.1">
    <property type="nucleotide sequence ID" value="NZ_CP021330.1"/>
</dbReference>
<sequence length="213" mass="23592">MAALDPAANCGRCPRLKSYRLDSKRNFPTFFNAPVPNWASPQPRVMIVGMAPGMKGANRTGRTFTGDFAGDLLFDTLIQHGFANGVYGNSADDGLTLNECAIINVVRCVPPQNKPTASEVNNCRRYLEATLKHYRNDVEVFVTLGSIAHNSFLSCFDVRKKDFKFGHGAAFELPSGQTLLSSYHCSRYNVNTNVLTPKMFGDIFSRVREILSE</sequence>
<keyword evidence="4" id="KW-0378">Hydrolase</keyword>
<evidence type="ECO:0000256" key="7">
    <source>
        <dbReference type="ARBA" id="ARBA00023204"/>
    </source>
</evidence>
<evidence type="ECO:0000256" key="9">
    <source>
        <dbReference type="ARBA" id="ARBA00023887"/>
    </source>
</evidence>
<dbReference type="SUPFAM" id="SSF52141">
    <property type="entry name" value="Uracil-DNA glycosylase-like"/>
    <property type="match status" value="1"/>
</dbReference>
<evidence type="ECO:0000256" key="8">
    <source>
        <dbReference type="ARBA" id="ARBA00023779"/>
    </source>
</evidence>
<dbReference type="GO" id="GO:0046872">
    <property type="term" value="F:metal ion binding"/>
    <property type="evidence" value="ECO:0007669"/>
    <property type="project" value="UniProtKB-KW"/>
</dbReference>
<proteinExistence type="inferred from homology"/>
<keyword evidence="3" id="KW-0227">DNA damage</keyword>
<dbReference type="SMART" id="SM00986">
    <property type="entry name" value="UDG"/>
    <property type="match status" value="1"/>
</dbReference>
<keyword evidence="1" id="KW-0004">4Fe-4S</keyword>
<evidence type="ECO:0000256" key="6">
    <source>
        <dbReference type="ARBA" id="ARBA00023014"/>
    </source>
</evidence>
<dbReference type="AlphaFoldDB" id="A0A2R4MFP0"/>
<dbReference type="KEGG" id="mmyr:MXMO3_02307"/>
<dbReference type="Gene3D" id="3.40.470.10">
    <property type="entry name" value="Uracil-DNA glycosylase-like domain"/>
    <property type="match status" value="1"/>
</dbReference>
<evidence type="ECO:0000256" key="1">
    <source>
        <dbReference type="ARBA" id="ARBA00022485"/>
    </source>
</evidence>
<evidence type="ECO:0000259" key="10">
    <source>
        <dbReference type="SMART" id="SM00986"/>
    </source>
</evidence>
<keyword evidence="12" id="KW-1185">Reference proteome</keyword>
<dbReference type="GO" id="GO:0051539">
    <property type="term" value="F:4 iron, 4 sulfur cluster binding"/>
    <property type="evidence" value="ECO:0007669"/>
    <property type="project" value="UniProtKB-KW"/>
</dbReference>
<name>A0A2R4MFP0_9HYPH</name>
<evidence type="ECO:0000256" key="5">
    <source>
        <dbReference type="ARBA" id="ARBA00023004"/>
    </source>
</evidence>
<dbReference type="EMBL" id="CP021330">
    <property type="protein sequence ID" value="AVX04820.1"/>
    <property type="molecule type" value="Genomic_DNA"/>
</dbReference>
<dbReference type="SMART" id="SM00987">
    <property type="entry name" value="UreE_C"/>
    <property type="match status" value="1"/>
</dbReference>
<dbReference type="InterPro" id="IPR036895">
    <property type="entry name" value="Uracil-DNA_glycosylase-like_sf"/>
</dbReference>
<dbReference type="PANTHER" id="PTHR33693:SF3">
    <property type="entry name" value="TYPE-5 URACIL-DNA GLYCOSYLASE"/>
    <property type="match status" value="1"/>
</dbReference>
<keyword evidence="5" id="KW-0408">Iron</keyword>
<evidence type="ECO:0000256" key="4">
    <source>
        <dbReference type="ARBA" id="ARBA00022801"/>
    </source>
</evidence>
<dbReference type="GO" id="GO:0006284">
    <property type="term" value="P:base-excision repair"/>
    <property type="evidence" value="ECO:0007669"/>
    <property type="project" value="InterPro"/>
</dbReference>
<reference evidence="11 12" key="1">
    <citation type="submission" date="2017-05" db="EMBL/GenBank/DDBJ databases">
        <title>Genome Analysis of Maritalea myrionectae HL2708#5.</title>
        <authorList>
            <consortium name="Cotde Inc.-PKNU"/>
            <person name="Jang D."/>
            <person name="Oh H.-M."/>
        </authorList>
    </citation>
    <scope>NUCLEOTIDE SEQUENCE [LARGE SCALE GENOMIC DNA]</scope>
    <source>
        <strain evidence="11 12">HL2708#5</strain>
    </source>
</reference>
<gene>
    <name evidence="11" type="ORF">MXMO3_02307</name>
</gene>
<dbReference type="InterPro" id="IPR005122">
    <property type="entry name" value="Uracil-DNA_glycosylase-like"/>
</dbReference>
<keyword evidence="6" id="KW-0411">Iron-sulfur</keyword>
<evidence type="ECO:0000256" key="2">
    <source>
        <dbReference type="ARBA" id="ARBA00022723"/>
    </source>
</evidence>
<feature type="domain" description="Uracil-DNA glycosylase-like" evidence="10">
    <location>
        <begin position="36"/>
        <end position="204"/>
    </location>
</feature>
<dbReference type="PANTHER" id="PTHR33693">
    <property type="entry name" value="TYPE-5 URACIL-DNA GLYCOSYLASE"/>
    <property type="match status" value="1"/>
</dbReference>